<evidence type="ECO:0000256" key="4">
    <source>
        <dbReference type="ARBA" id="ARBA00022833"/>
    </source>
</evidence>
<keyword evidence="7" id="KW-1185">Reference proteome</keyword>
<dbReference type="Gene3D" id="3.40.50.720">
    <property type="entry name" value="NAD(P)-binding Rossmann-like Domain"/>
    <property type="match status" value="1"/>
</dbReference>
<name>A0A0P6VW03_9HYPH</name>
<dbReference type="Proteomes" id="UP000048984">
    <property type="component" value="Unassembled WGS sequence"/>
</dbReference>
<dbReference type="STRING" id="665126.ABB55_25885"/>
<dbReference type="InterPro" id="IPR011032">
    <property type="entry name" value="GroES-like_sf"/>
</dbReference>
<reference evidence="6 7" key="2">
    <citation type="submission" date="2015-10" db="EMBL/GenBank/DDBJ databases">
        <title>Draft Genome Sequence of Prosthecomicrobium hirschii ATCC 27832.</title>
        <authorList>
            <person name="Daniel J."/>
            <person name="Givan S.A."/>
            <person name="Brun Y.V."/>
            <person name="Brown P.J."/>
        </authorList>
    </citation>
    <scope>NUCLEOTIDE SEQUENCE [LARGE SCALE GENOMIC DNA]</scope>
    <source>
        <strain evidence="6 7">16</strain>
    </source>
</reference>
<protein>
    <submittedName>
        <fullName evidence="6">Dehydrogenase</fullName>
    </submittedName>
</protein>
<evidence type="ECO:0000313" key="7">
    <source>
        <dbReference type="Proteomes" id="UP000048984"/>
    </source>
</evidence>
<evidence type="ECO:0000256" key="3">
    <source>
        <dbReference type="ARBA" id="ARBA00022723"/>
    </source>
</evidence>
<keyword evidence="5" id="KW-0560">Oxidoreductase</keyword>
<comment type="caution">
    <text evidence="6">The sequence shown here is derived from an EMBL/GenBank/DDBJ whole genome shotgun (WGS) entry which is preliminary data.</text>
</comment>
<dbReference type="GO" id="GO:0046872">
    <property type="term" value="F:metal ion binding"/>
    <property type="evidence" value="ECO:0007669"/>
    <property type="project" value="UniProtKB-KW"/>
</dbReference>
<keyword evidence="4" id="KW-0862">Zinc</keyword>
<keyword evidence="3" id="KW-0479">Metal-binding</keyword>
<dbReference type="AlphaFoldDB" id="A0A0P6VW03"/>
<comment type="cofactor">
    <cofactor evidence="1">
        <name>Zn(2+)</name>
        <dbReference type="ChEBI" id="CHEBI:29105"/>
    </cofactor>
</comment>
<evidence type="ECO:0000256" key="5">
    <source>
        <dbReference type="ARBA" id="ARBA00023002"/>
    </source>
</evidence>
<comment type="similarity">
    <text evidence="2">Belongs to the zinc-containing alcohol dehydrogenase family.</text>
</comment>
<evidence type="ECO:0000256" key="2">
    <source>
        <dbReference type="ARBA" id="ARBA00008072"/>
    </source>
</evidence>
<dbReference type="PANTHER" id="PTHR43350">
    <property type="entry name" value="NAD-DEPENDENT ALCOHOL DEHYDROGENASE"/>
    <property type="match status" value="1"/>
</dbReference>
<accession>A0A0P6VW03</accession>
<evidence type="ECO:0000313" key="6">
    <source>
        <dbReference type="EMBL" id="KPL55240.1"/>
    </source>
</evidence>
<dbReference type="GO" id="GO:0016491">
    <property type="term" value="F:oxidoreductase activity"/>
    <property type="evidence" value="ECO:0007669"/>
    <property type="project" value="UniProtKB-KW"/>
</dbReference>
<gene>
    <name evidence="6" type="ORF">ABB55_25885</name>
</gene>
<dbReference type="SUPFAM" id="SSF50129">
    <property type="entry name" value="GroES-like"/>
    <property type="match status" value="1"/>
</dbReference>
<reference evidence="6 7" key="1">
    <citation type="submission" date="2015-09" db="EMBL/GenBank/DDBJ databases">
        <authorList>
            <person name="Jackson K.R."/>
            <person name="Lunt B.L."/>
            <person name="Fisher J.N.B."/>
            <person name="Gardner A.V."/>
            <person name="Bailey M.E."/>
            <person name="Deus L.M."/>
            <person name="Earl A.S."/>
            <person name="Gibby P.D."/>
            <person name="Hartmann K.A."/>
            <person name="Liu J.E."/>
            <person name="Manci A.M."/>
            <person name="Nielsen D.A."/>
            <person name="Solomon M.B."/>
            <person name="Breakwell D.P."/>
            <person name="Burnett S.H."/>
            <person name="Grose J.H."/>
        </authorList>
    </citation>
    <scope>NUCLEOTIDE SEQUENCE [LARGE SCALE GENOMIC DNA]</scope>
    <source>
        <strain evidence="6 7">16</strain>
    </source>
</reference>
<dbReference type="RefSeq" id="WP_054361407.1">
    <property type="nucleotide sequence ID" value="NZ_LJYW01000001.1"/>
</dbReference>
<dbReference type="SUPFAM" id="SSF51735">
    <property type="entry name" value="NAD(P)-binding Rossmann-fold domains"/>
    <property type="match status" value="1"/>
</dbReference>
<proteinExistence type="inferred from homology"/>
<dbReference type="EMBL" id="LJYW01000001">
    <property type="protein sequence ID" value="KPL55240.1"/>
    <property type="molecule type" value="Genomic_DNA"/>
</dbReference>
<dbReference type="Gene3D" id="3.90.180.10">
    <property type="entry name" value="Medium-chain alcohol dehydrogenases, catalytic domain"/>
    <property type="match status" value="1"/>
</dbReference>
<sequence length="340" mass="35174">MPKSPCDGHESVSCPPQGRALWFEEIGRAAIRAEPLAVAAPDTVQVRMLYSGISRGTESLVFAGRVPPGEHQRMRAPFQAGDFGFPVKYGYAAVGTVEDGPDALIGRTVFCLHPHQDLFRVPAAAVTVVPDAVPPARAVLAANMETALNALWDGGAGPGDRIVVVGAGAVGALTAALAGRLPGAEVTLVDIDPARAAIAAALGVGFALPEAAPGGADIVFHASARSAGLATALALAGDEATVVEMSWYGTAEVSVCLGGGFHAQRLKLVSSQVGRVAPGRRSRWDYRRRLAKALDLLADDRLDVLLGDPIPFDDLPARLPAILTAPGAAPCPLIQYPARP</sequence>
<dbReference type="CDD" id="cd08255">
    <property type="entry name" value="2-desacetyl-2-hydroxyethyl_bacteriochlorophyllide_like"/>
    <property type="match status" value="1"/>
</dbReference>
<dbReference type="InterPro" id="IPR036291">
    <property type="entry name" value="NAD(P)-bd_dom_sf"/>
</dbReference>
<dbReference type="PANTHER" id="PTHR43350:SF19">
    <property type="entry name" value="D-GULOSIDE 3-DEHYDROGENASE"/>
    <property type="match status" value="1"/>
</dbReference>
<evidence type="ECO:0000256" key="1">
    <source>
        <dbReference type="ARBA" id="ARBA00001947"/>
    </source>
</evidence>
<organism evidence="6 7">
    <name type="scientific">Prosthecodimorpha hirschii</name>
    <dbReference type="NCBI Taxonomy" id="665126"/>
    <lineage>
        <taxon>Bacteria</taxon>
        <taxon>Pseudomonadati</taxon>
        <taxon>Pseudomonadota</taxon>
        <taxon>Alphaproteobacteria</taxon>
        <taxon>Hyphomicrobiales</taxon>
        <taxon>Ancalomicrobiaceae</taxon>
        <taxon>Prosthecodimorpha</taxon>
    </lineage>
</organism>